<keyword evidence="8" id="KW-1185">Reference proteome</keyword>
<evidence type="ECO:0000256" key="3">
    <source>
        <dbReference type="ARBA" id="ARBA00022989"/>
    </source>
</evidence>
<feature type="binding site" evidence="5">
    <location>
        <position position="199"/>
    </location>
    <ligand>
        <name>Zn(2+)</name>
        <dbReference type="ChEBI" id="CHEBI:29105"/>
    </ligand>
</feature>
<evidence type="ECO:0000313" key="8">
    <source>
        <dbReference type="Proteomes" id="UP001431532"/>
    </source>
</evidence>
<dbReference type="GO" id="GO:0016020">
    <property type="term" value="C:membrane"/>
    <property type="evidence" value="ECO:0007669"/>
    <property type="project" value="UniProtKB-SubCell"/>
</dbReference>
<feature type="transmembrane region" description="Helical" evidence="6">
    <location>
        <begin position="12"/>
        <end position="35"/>
    </location>
</feature>
<evidence type="ECO:0000256" key="4">
    <source>
        <dbReference type="ARBA" id="ARBA00023136"/>
    </source>
</evidence>
<evidence type="ECO:0000256" key="1">
    <source>
        <dbReference type="ARBA" id="ARBA00004141"/>
    </source>
</evidence>
<feature type="binding site" evidence="5">
    <location>
        <position position="195"/>
    </location>
    <ligand>
        <name>Zn(2+)</name>
        <dbReference type="ChEBI" id="CHEBI:29105"/>
    </ligand>
</feature>
<gene>
    <name evidence="7" type="ORF">QJ521_03015</name>
</gene>
<keyword evidence="3 6" id="KW-1133">Transmembrane helix</keyword>
<dbReference type="AlphaFoldDB" id="A0AAW6U3I2"/>
<evidence type="ECO:0000256" key="2">
    <source>
        <dbReference type="ARBA" id="ARBA00022692"/>
    </source>
</evidence>
<dbReference type="Pfam" id="PF03006">
    <property type="entry name" value="HlyIII"/>
    <property type="match status" value="1"/>
</dbReference>
<comment type="subcellular location">
    <subcellularLocation>
        <location evidence="1">Membrane</location>
        <topology evidence="1">Multi-pass membrane protein</topology>
    </subcellularLocation>
</comment>
<accession>A0AAW6U3I2</accession>
<dbReference type="RefSeq" id="WP_282838941.1">
    <property type="nucleotide sequence ID" value="NZ_JASCXW010000005.1"/>
</dbReference>
<keyword evidence="2 6" id="KW-0812">Transmembrane</keyword>
<feature type="transmembrane region" description="Helical" evidence="6">
    <location>
        <begin position="110"/>
        <end position="130"/>
    </location>
</feature>
<feature type="transmembrane region" description="Helical" evidence="6">
    <location>
        <begin position="41"/>
        <end position="66"/>
    </location>
</feature>
<organism evidence="7 8">
    <name type="scientific">Peloplasma aerotolerans</name>
    <dbReference type="NCBI Taxonomy" id="3044389"/>
    <lineage>
        <taxon>Bacteria</taxon>
        <taxon>Bacillati</taxon>
        <taxon>Mycoplasmatota</taxon>
        <taxon>Mollicutes</taxon>
        <taxon>Acholeplasmatales</taxon>
        <taxon>Acholeplasmataceae</taxon>
        <taxon>Peloplasma</taxon>
    </lineage>
</organism>
<keyword evidence="5" id="KW-0479">Metal-binding</keyword>
<dbReference type="PANTHER" id="PTHR20855">
    <property type="entry name" value="ADIPOR/PROGESTIN RECEPTOR-RELATED"/>
    <property type="match status" value="1"/>
</dbReference>
<keyword evidence="5" id="KW-0862">Zinc</keyword>
<protein>
    <submittedName>
        <fullName evidence="7">Hemolysin III family protein</fullName>
    </submittedName>
</protein>
<proteinExistence type="predicted"/>
<evidence type="ECO:0000256" key="5">
    <source>
        <dbReference type="PIRSR" id="PIRSR604254-1"/>
    </source>
</evidence>
<dbReference type="PANTHER" id="PTHR20855:SF3">
    <property type="entry name" value="LD03007P"/>
    <property type="match status" value="1"/>
</dbReference>
<reference evidence="7" key="1">
    <citation type="submission" date="2023-05" db="EMBL/GenBank/DDBJ databases">
        <title>Mariniplasma microaerophilum sp. nov., a novel anaerobic mollicute isolated from terrestrial mud volcano, Taman Peninsula, Russia.</title>
        <authorList>
            <person name="Khomyakova M.A."/>
            <person name="Merkel A.Y."/>
            <person name="Slobodkin A.I."/>
        </authorList>
    </citation>
    <scope>NUCLEOTIDE SEQUENCE</scope>
    <source>
        <strain evidence="7">M4Ah</strain>
    </source>
</reference>
<dbReference type="GO" id="GO:0046872">
    <property type="term" value="F:metal ion binding"/>
    <property type="evidence" value="ECO:0007669"/>
    <property type="project" value="UniProtKB-KW"/>
</dbReference>
<dbReference type="Proteomes" id="UP001431532">
    <property type="component" value="Unassembled WGS sequence"/>
</dbReference>
<sequence length="218" mass="24608">MKLDNKQTLGEEIANAVSHGLMAIFGIVALVLLLVRSETKLEVFAAIIFGFGIVNLYTMSTLYHAIFNPKAKSLFQRFDHLSIYILIGGTFAPALLLLPELQRPLFGIEGLGLGPILFIIQWILIGVGVIFKSIWIKKYAKLHVFIYLAMGWSALIFVEQLFAYQPGAFWFVFGGGVAYSLGVVFYSYPKIKYFHFIWHLFTSLGTILQFVAIYGFLY</sequence>
<evidence type="ECO:0000256" key="6">
    <source>
        <dbReference type="SAM" id="Phobius"/>
    </source>
</evidence>
<feature type="transmembrane region" description="Helical" evidence="6">
    <location>
        <begin position="78"/>
        <end position="98"/>
    </location>
</feature>
<comment type="caution">
    <text evidence="7">The sequence shown here is derived from an EMBL/GenBank/DDBJ whole genome shotgun (WGS) entry which is preliminary data.</text>
</comment>
<feature type="transmembrane region" description="Helical" evidence="6">
    <location>
        <begin position="196"/>
        <end position="217"/>
    </location>
</feature>
<name>A0AAW6U3I2_9MOLU</name>
<evidence type="ECO:0000313" key="7">
    <source>
        <dbReference type="EMBL" id="MDI6452526.1"/>
    </source>
</evidence>
<dbReference type="EMBL" id="JASCXW010000005">
    <property type="protein sequence ID" value="MDI6452526.1"/>
    <property type="molecule type" value="Genomic_DNA"/>
</dbReference>
<dbReference type="InterPro" id="IPR004254">
    <property type="entry name" value="AdipoR/HlyIII-related"/>
</dbReference>
<keyword evidence="4 6" id="KW-0472">Membrane</keyword>
<feature type="transmembrane region" description="Helical" evidence="6">
    <location>
        <begin position="168"/>
        <end position="189"/>
    </location>
</feature>
<feature type="transmembrane region" description="Helical" evidence="6">
    <location>
        <begin position="142"/>
        <end position="162"/>
    </location>
</feature>
<feature type="binding site" evidence="5">
    <location>
        <position position="64"/>
    </location>
    <ligand>
        <name>Zn(2+)</name>
        <dbReference type="ChEBI" id="CHEBI:29105"/>
    </ligand>
</feature>